<name>A0A7W7ZIX1_9BACT</name>
<dbReference type="AlphaFoldDB" id="A0A7W7ZIX1"/>
<dbReference type="InterPro" id="IPR005053">
    <property type="entry name" value="MobA_MobL"/>
</dbReference>
<dbReference type="EMBL" id="JACHIP010000019">
    <property type="protein sequence ID" value="MBB5060759.1"/>
    <property type="molecule type" value="Genomic_DNA"/>
</dbReference>
<sequence length="258" mass="29093">MAILHLRLHGPEGGMSAMKRFDYLGAELPHFSRGKVEYVESGNVPTFAAGSARDFWCAADEQERVNARVFTELETALPYELSLTENEALAKKAVSELLGNTFPYTMAVHSLLNAGKKQYHLHVMFCVRSVTEATRALPRERFFKRNGAKKDHSWNHRSRPFQLRTQWCNLLNEALADAGVVVRLSPGKSEVAVEPKILKPGRSLDDDALREVIEIRKVRRETAKVIEEWEREANVQIAAIEAKLAEDLRELDAVGVMP</sequence>
<accession>A0A7W7ZIX1</accession>
<keyword evidence="2" id="KW-0184">Conjugation</keyword>
<comment type="caution">
    <text evidence="4">The sequence shown here is derived from an EMBL/GenBank/DDBJ whole genome shotgun (WGS) entry which is preliminary data.</text>
</comment>
<evidence type="ECO:0000313" key="4">
    <source>
        <dbReference type="EMBL" id="MBB5060759.1"/>
    </source>
</evidence>
<dbReference type="Pfam" id="PF03389">
    <property type="entry name" value="MobA_MobL"/>
    <property type="match status" value="1"/>
</dbReference>
<evidence type="ECO:0000313" key="5">
    <source>
        <dbReference type="Proteomes" id="UP000540989"/>
    </source>
</evidence>
<evidence type="ECO:0000256" key="1">
    <source>
        <dbReference type="ARBA" id="ARBA00010873"/>
    </source>
</evidence>
<protein>
    <recommendedName>
        <fullName evidence="3">MobA/MobL protein domain-containing protein</fullName>
    </recommendedName>
</protein>
<organism evidence="4 5">
    <name type="scientific">Granulicella aggregans</name>
    <dbReference type="NCBI Taxonomy" id="474949"/>
    <lineage>
        <taxon>Bacteria</taxon>
        <taxon>Pseudomonadati</taxon>
        <taxon>Acidobacteriota</taxon>
        <taxon>Terriglobia</taxon>
        <taxon>Terriglobales</taxon>
        <taxon>Acidobacteriaceae</taxon>
        <taxon>Granulicella</taxon>
    </lineage>
</organism>
<reference evidence="4 5" key="1">
    <citation type="submission" date="2020-08" db="EMBL/GenBank/DDBJ databases">
        <title>Genomic Encyclopedia of Type Strains, Phase IV (KMG-V): Genome sequencing to study the core and pangenomes of soil and plant-associated prokaryotes.</title>
        <authorList>
            <person name="Whitman W."/>
        </authorList>
    </citation>
    <scope>NUCLEOTIDE SEQUENCE [LARGE SCALE GENOMIC DNA]</scope>
    <source>
        <strain evidence="4 5">M8UP14</strain>
    </source>
</reference>
<evidence type="ECO:0000259" key="3">
    <source>
        <dbReference type="Pfam" id="PF03389"/>
    </source>
</evidence>
<proteinExistence type="inferred from homology"/>
<feature type="domain" description="MobA/MobL protein" evidence="3">
    <location>
        <begin position="41"/>
        <end position="184"/>
    </location>
</feature>
<gene>
    <name evidence="4" type="ORF">HDF16_005495</name>
</gene>
<dbReference type="Proteomes" id="UP000540989">
    <property type="component" value="Unassembled WGS sequence"/>
</dbReference>
<dbReference type="RefSeq" id="WP_184223253.1">
    <property type="nucleotide sequence ID" value="NZ_JACHIP010000019.1"/>
</dbReference>
<evidence type="ECO:0000256" key="2">
    <source>
        <dbReference type="ARBA" id="ARBA00022971"/>
    </source>
</evidence>
<dbReference type="Gene3D" id="3.30.930.30">
    <property type="match status" value="1"/>
</dbReference>
<keyword evidence="5" id="KW-1185">Reference proteome</keyword>
<comment type="similarity">
    <text evidence="1">Belongs to the MobA/MobL family.</text>
</comment>